<name>A0A6N7LPD2_9GAMM</name>
<protein>
    <submittedName>
        <fullName evidence="1">Uncharacterized protein</fullName>
    </submittedName>
</protein>
<dbReference type="RefSeq" id="WP_153498778.1">
    <property type="nucleotide sequence ID" value="NZ_WIRE01000001.1"/>
</dbReference>
<organism evidence="1 2">
    <name type="scientific">Alcanivorax sediminis</name>
    <dbReference type="NCBI Taxonomy" id="2663008"/>
    <lineage>
        <taxon>Bacteria</taxon>
        <taxon>Pseudomonadati</taxon>
        <taxon>Pseudomonadota</taxon>
        <taxon>Gammaproteobacteria</taxon>
        <taxon>Oceanospirillales</taxon>
        <taxon>Alcanivoracaceae</taxon>
        <taxon>Alcanivorax</taxon>
    </lineage>
</organism>
<dbReference type="Proteomes" id="UP000469421">
    <property type="component" value="Unassembled WGS sequence"/>
</dbReference>
<evidence type="ECO:0000313" key="1">
    <source>
        <dbReference type="EMBL" id="MQX52029.1"/>
    </source>
</evidence>
<keyword evidence="2" id="KW-1185">Reference proteome</keyword>
<gene>
    <name evidence="1" type="ORF">GFN93_02135</name>
</gene>
<dbReference type="AlphaFoldDB" id="A0A6N7LPD2"/>
<sequence>MEKVNCRIHGSSGYALVCQHLANQCSSDAPMTYYLAADDDSPDRSQVENAWCDECDKVLLREGDWNDTSEAFASVKVICAQCFNDMKMKNRCGNP</sequence>
<comment type="caution">
    <text evidence="1">The sequence shown here is derived from an EMBL/GenBank/DDBJ whole genome shotgun (WGS) entry which is preliminary data.</text>
</comment>
<dbReference type="EMBL" id="WIRE01000001">
    <property type="protein sequence ID" value="MQX52029.1"/>
    <property type="molecule type" value="Genomic_DNA"/>
</dbReference>
<proteinExistence type="predicted"/>
<reference evidence="1 2" key="1">
    <citation type="submission" date="2019-10" db="EMBL/GenBank/DDBJ databases">
        <title>Alcanivorax sp.PA15-N-34 draft genome sequence.</title>
        <authorList>
            <person name="Liao X."/>
            <person name="Shao Z."/>
        </authorList>
    </citation>
    <scope>NUCLEOTIDE SEQUENCE [LARGE SCALE GENOMIC DNA]</scope>
    <source>
        <strain evidence="1 2">PA15-N-34</strain>
    </source>
</reference>
<evidence type="ECO:0000313" key="2">
    <source>
        <dbReference type="Proteomes" id="UP000469421"/>
    </source>
</evidence>
<accession>A0A6N7LPD2</accession>